<feature type="transmembrane region" description="Helical" evidence="6">
    <location>
        <begin position="177"/>
        <end position="199"/>
    </location>
</feature>
<dbReference type="GO" id="GO:0015421">
    <property type="term" value="F:ABC-type oligopeptide transporter activity"/>
    <property type="evidence" value="ECO:0007669"/>
    <property type="project" value="TreeGrafter"/>
</dbReference>
<dbReference type="InterPro" id="IPR011527">
    <property type="entry name" value="ABC1_TM_dom"/>
</dbReference>
<feature type="transmembrane region" description="Helical" evidence="6">
    <location>
        <begin position="276"/>
        <end position="297"/>
    </location>
</feature>
<dbReference type="GO" id="GO:0005743">
    <property type="term" value="C:mitochondrial inner membrane"/>
    <property type="evidence" value="ECO:0007669"/>
    <property type="project" value="TreeGrafter"/>
</dbReference>
<keyword evidence="9" id="KW-1185">Reference proteome</keyword>
<feature type="transmembrane region" description="Helical" evidence="6">
    <location>
        <begin position="73"/>
        <end position="97"/>
    </location>
</feature>
<evidence type="ECO:0000313" key="8">
    <source>
        <dbReference type="EMBL" id="KAK6165549.1"/>
    </source>
</evidence>
<dbReference type="CDD" id="cd18577">
    <property type="entry name" value="ABC_6TM_Pgp_ABCB1_D1_like"/>
    <property type="match status" value="1"/>
</dbReference>
<dbReference type="InterPro" id="IPR036640">
    <property type="entry name" value="ABC1_TM_sf"/>
</dbReference>
<dbReference type="Pfam" id="PF00664">
    <property type="entry name" value="ABC_membrane"/>
    <property type="match status" value="1"/>
</dbReference>
<comment type="subcellular location">
    <subcellularLocation>
        <location evidence="1">Membrane</location>
        <topology evidence="1">Multi-pass membrane protein</topology>
    </subcellularLocation>
</comment>
<dbReference type="SUPFAM" id="SSF90123">
    <property type="entry name" value="ABC transporter transmembrane region"/>
    <property type="match status" value="1"/>
</dbReference>
<dbReference type="PANTHER" id="PTHR43394:SF27">
    <property type="entry name" value="ATP-DEPENDENT TRANSLOCASE ABCB1-LIKE"/>
    <property type="match status" value="1"/>
</dbReference>
<accession>A0AAN8GFS9</accession>
<organism evidence="8 9">
    <name type="scientific">Patella caerulea</name>
    <name type="common">Rayed Mediterranean limpet</name>
    <dbReference type="NCBI Taxonomy" id="87958"/>
    <lineage>
        <taxon>Eukaryota</taxon>
        <taxon>Metazoa</taxon>
        <taxon>Spiralia</taxon>
        <taxon>Lophotrochozoa</taxon>
        <taxon>Mollusca</taxon>
        <taxon>Gastropoda</taxon>
        <taxon>Patellogastropoda</taxon>
        <taxon>Patelloidea</taxon>
        <taxon>Patellidae</taxon>
        <taxon>Patella</taxon>
    </lineage>
</organism>
<evidence type="ECO:0000256" key="5">
    <source>
        <dbReference type="SAM" id="MobiDB-lite"/>
    </source>
</evidence>
<dbReference type="InterPro" id="IPR039421">
    <property type="entry name" value="Type_1_exporter"/>
</dbReference>
<evidence type="ECO:0000313" key="9">
    <source>
        <dbReference type="Proteomes" id="UP001347796"/>
    </source>
</evidence>
<dbReference type="GO" id="GO:0090374">
    <property type="term" value="P:oligopeptide export from mitochondrion"/>
    <property type="evidence" value="ECO:0007669"/>
    <property type="project" value="TreeGrafter"/>
</dbReference>
<keyword evidence="4 6" id="KW-0472">Membrane</keyword>
<evidence type="ECO:0000256" key="3">
    <source>
        <dbReference type="ARBA" id="ARBA00022989"/>
    </source>
</evidence>
<evidence type="ECO:0000256" key="4">
    <source>
        <dbReference type="ARBA" id="ARBA00023136"/>
    </source>
</evidence>
<name>A0AAN8GFS9_PATCE</name>
<keyword evidence="2 6" id="KW-0812">Transmembrane</keyword>
<sequence length="337" mass="37458">MRQKSYELNSNNNAVYTLNASTSKSKTVKPPDELDTGPETIKQDDLEARPENKEKTEVVGFFTLFRFADCLDIFLMLIGCFVAMLHGAAYPALIYVYGDSIDVFISTGIFETFIKSDVVSGFLGTVNLTVESVLKEPPLLKSHCEYLSNLTDGNYTCDAIQPQLTNQLLDQMFTYTIYYIIIGCAVIVLGYLQITVWMTSAERQAHRIRLEFFRNVMRQEIGWFDTNDTGEVNSRLADDINKIHDGLGDKIGSSIQWISAFVAGCIIGFINGWKLTLVILSISPLLILASALMSKLAGSMTNKELKAYAKAGSIAEEVLSSIRTVVMFGGQKLEAER</sequence>
<dbReference type="Gene3D" id="1.20.1560.10">
    <property type="entry name" value="ABC transporter type 1, transmembrane domain"/>
    <property type="match status" value="1"/>
</dbReference>
<evidence type="ECO:0000256" key="1">
    <source>
        <dbReference type="ARBA" id="ARBA00004141"/>
    </source>
</evidence>
<dbReference type="PANTHER" id="PTHR43394">
    <property type="entry name" value="ATP-DEPENDENT PERMEASE MDL1, MITOCHONDRIAL"/>
    <property type="match status" value="1"/>
</dbReference>
<keyword evidence="3 6" id="KW-1133">Transmembrane helix</keyword>
<feature type="region of interest" description="Disordered" evidence="5">
    <location>
        <begin position="17"/>
        <end position="49"/>
    </location>
</feature>
<protein>
    <recommendedName>
        <fullName evidence="7">ABC transmembrane type-1 domain-containing protein</fullName>
    </recommendedName>
</protein>
<dbReference type="Proteomes" id="UP001347796">
    <property type="component" value="Unassembled WGS sequence"/>
</dbReference>
<reference evidence="8 9" key="1">
    <citation type="submission" date="2024-01" db="EMBL/GenBank/DDBJ databases">
        <title>The genome of the rayed Mediterranean limpet Patella caerulea (Linnaeus, 1758).</title>
        <authorList>
            <person name="Anh-Thu Weber A."/>
            <person name="Halstead-Nussloch G."/>
        </authorList>
    </citation>
    <scope>NUCLEOTIDE SEQUENCE [LARGE SCALE GENOMIC DNA]</scope>
    <source>
        <strain evidence="8">AATW-2023a</strain>
        <tissue evidence="8">Whole specimen</tissue>
    </source>
</reference>
<dbReference type="GO" id="GO:0005524">
    <property type="term" value="F:ATP binding"/>
    <property type="evidence" value="ECO:0007669"/>
    <property type="project" value="InterPro"/>
</dbReference>
<feature type="domain" description="ABC transmembrane type-1" evidence="7">
    <location>
        <begin position="77"/>
        <end position="337"/>
    </location>
</feature>
<evidence type="ECO:0000259" key="7">
    <source>
        <dbReference type="PROSITE" id="PS50929"/>
    </source>
</evidence>
<proteinExistence type="predicted"/>
<evidence type="ECO:0000256" key="2">
    <source>
        <dbReference type="ARBA" id="ARBA00022692"/>
    </source>
</evidence>
<dbReference type="EMBL" id="JAZGQO010000021">
    <property type="protein sequence ID" value="KAK6165549.1"/>
    <property type="molecule type" value="Genomic_DNA"/>
</dbReference>
<comment type="caution">
    <text evidence="8">The sequence shown here is derived from an EMBL/GenBank/DDBJ whole genome shotgun (WGS) entry which is preliminary data.</text>
</comment>
<evidence type="ECO:0000256" key="6">
    <source>
        <dbReference type="SAM" id="Phobius"/>
    </source>
</evidence>
<dbReference type="AlphaFoldDB" id="A0AAN8GFS9"/>
<gene>
    <name evidence="8" type="ORF">SNE40_022457</name>
</gene>
<feature type="transmembrane region" description="Helical" evidence="6">
    <location>
        <begin position="251"/>
        <end position="270"/>
    </location>
</feature>
<dbReference type="PROSITE" id="PS50929">
    <property type="entry name" value="ABC_TM1F"/>
    <property type="match status" value="1"/>
</dbReference>